<sequence>MFNRALTTFAVLAAACAAASMPVSDSGAIARGIVRTQSSIVPATIILICFYIRKLWKILSGIMNTQNAL</sequence>
<feature type="signal peptide" evidence="2">
    <location>
        <begin position="1"/>
        <end position="18"/>
    </location>
</feature>
<keyword evidence="2" id="KW-0732">Signal</keyword>
<dbReference type="AlphaFoldDB" id="A0A409X5Z4"/>
<organism evidence="3 4">
    <name type="scientific">Psilocybe cyanescens</name>
    <dbReference type="NCBI Taxonomy" id="93625"/>
    <lineage>
        <taxon>Eukaryota</taxon>
        <taxon>Fungi</taxon>
        <taxon>Dikarya</taxon>
        <taxon>Basidiomycota</taxon>
        <taxon>Agaricomycotina</taxon>
        <taxon>Agaricomycetes</taxon>
        <taxon>Agaricomycetidae</taxon>
        <taxon>Agaricales</taxon>
        <taxon>Agaricineae</taxon>
        <taxon>Strophariaceae</taxon>
        <taxon>Psilocybe</taxon>
    </lineage>
</organism>
<feature type="chain" id="PRO_5019141407" evidence="2">
    <location>
        <begin position="19"/>
        <end position="69"/>
    </location>
</feature>
<evidence type="ECO:0000256" key="1">
    <source>
        <dbReference type="SAM" id="Phobius"/>
    </source>
</evidence>
<keyword evidence="1" id="KW-0812">Transmembrane</keyword>
<comment type="caution">
    <text evidence="3">The sequence shown here is derived from an EMBL/GenBank/DDBJ whole genome shotgun (WGS) entry which is preliminary data.</text>
</comment>
<keyword evidence="1" id="KW-0472">Membrane</keyword>
<evidence type="ECO:0000256" key="2">
    <source>
        <dbReference type="SAM" id="SignalP"/>
    </source>
</evidence>
<evidence type="ECO:0000313" key="3">
    <source>
        <dbReference type="EMBL" id="PPQ86150.1"/>
    </source>
</evidence>
<dbReference type="EMBL" id="NHYD01002549">
    <property type="protein sequence ID" value="PPQ86150.1"/>
    <property type="molecule type" value="Genomic_DNA"/>
</dbReference>
<gene>
    <name evidence="3" type="ORF">CVT25_003137</name>
</gene>
<dbReference type="Proteomes" id="UP000283269">
    <property type="component" value="Unassembled WGS sequence"/>
</dbReference>
<accession>A0A409X5Z4</accession>
<dbReference type="PROSITE" id="PS51257">
    <property type="entry name" value="PROKAR_LIPOPROTEIN"/>
    <property type="match status" value="1"/>
</dbReference>
<feature type="transmembrane region" description="Helical" evidence="1">
    <location>
        <begin position="40"/>
        <end position="56"/>
    </location>
</feature>
<keyword evidence="4" id="KW-1185">Reference proteome</keyword>
<keyword evidence="1" id="KW-1133">Transmembrane helix</keyword>
<name>A0A409X5Z4_PSICY</name>
<reference evidence="3 4" key="1">
    <citation type="journal article" date="2018" name="Evol. Lett.">
        <title>Horizontal gene cluster transfer increased hallucinogenic mushroom diversity.</title>
        <authorList>
            <person name="Reynolds H.T."/>
            <person name="Vijayakumar V."/>
            <person name="Gluck-Thaler E."/>
            <person name="Korotkin H.B."/>
            <person name="Matheny P.B."/>
            <person name="Slot J.C."/>
        </authorList>
    </citation>
    <scope>NUCLEOTIDE SEQUENCE [LARGE SCALE GENOMIC DNA]</scope>
    <source>
        <strain evidence="3 4">2631</strain>
    </source>
</reference>
<proteinExistence type="predicted"/>
<protein>
    <submittedName>
        <fullName evidence="3">Uncharacterized protein</fullName>
    </submittedName>
</protein>
<evidence type="ECO:0000313" key="4">
    <source>
        <dbReference type="Proteomes" id="UP000283269"/>
    </source>
</evidence>
<dbReference type="InParanoid" id="A0A409X5Z4"/>